<gene>
    <name evidence="2" type="ORF">TcWFU_005667</name>
</gene>
<keyword evidence="3" id="KW-1185">Reference proteome</keyword>
<evidence type="ECO:0000313" key="2">
    <source>
        <dbReference type="EMBL" id="KAL5103920.1"/>
    </source>
</evidence>
<feature type="compositionally biased region" description="Basic residues" evidence="1">
    <location>
        <begin position="747"/>
        <end position="756"/>
    </location>
</feature>
<sequence length="790" mass="88002">MTFESSFIEELRQNEHMPQRWPTLARELYVHLLATPQQGRGQGRTENSVFSYRAQSAATTTTTPTRTPEGSGTKTTSYKDNQSKVVKRSGRGIINLATTGTSTSSTLASPYKRTMDRPSALVSPLTLLERSRSNNVRVSHLRLNPATVGAPRSLLKKPPPPLPSPPSPRPTSRQAFHYYLQPYAYPSSRNAMAYSDFYLRPPSGTSNKKSYTSSIHVHISPVASPITLDLRSPTCEQSAASASTSNAIPQSSEPHDPHLWRTHHPFASSHCPFNFMYEELQCTKGTMFPSTPTQSTKLSFEEAAFTDTEVPLPSPRITFEPLDERHSEDITSTKECVMWNNTCDVLANEVTMSNPHEEVFRLRLGGDNVIQQSKEMTNSTASSCRLGVVTLREGHVCEIVHPFSSLSSLAPLESLQKAALSLCDSTSQTAVDLTPRILIHKSVVRRTLPSHLRVETVIGNSQDLSVLTPGQPVMPPDRMTTPASPYLADDTIYFEALGNHSNAFRPEWSTTLETETEPGAISPLTSETKLTPQETIERINKLRSIIRVDESFYPLQLDKCVQVEQPAIRTLASWQTSKECQVDQLPSDLWDTVTISDTSTQSFNEHDVVPKNVVEDYGDCEPLPSCRSRPRPKENIPFSPLMAWQEQKLRRPSTKSVHRRRRTKVPALKMGNEVTAELTSGAPFLTPGVGRSMSVEEGRCPPPSEQGSSFSVNESSPPLSTLRWEDCINRVYARRRHRSASINAHVRSSRPKRTSRKPCIGDRKKQQDLKCSLMRQTFASAQRSKASHPS</sequence>
<protein>
    <submittedName>
        <fullName evidence="2">Uncharacterized protein</fullName>
    </submittedName>
</protein>
<dbReference type="Proteomes" id="UP001651158">
    <property type="component" value="Unassembled WGS sequence"/>
</dbReference>
<proteinExistence type="predicted"/>
<feature type="compositionally biased region" description="Polar residues" evidence="1">
    <location>
        <begin position="705"/>
        <end position="719"/>
    </location>
</feature>
<feature type="compositionally biased region" description="Polar residues" evidence="1">
    <location>
        <begin position="70"/>
        <end position="84"/>
    </location>
</feature>
<feature type="compositionally biased region" description="Basic and acidic residues" evidence="1">
    <location>
        <begin position="759"/>
        <end position="768"/>
    </location>
</feature>
<name>A0ABR4Q2P2_9CEST</name>
<dbReference type="EMBL" id="JAKROA010000015">
    <property type="protein sequence ID" value="KAL5103920.1"/>
    <property type="molecule type" value="Genomic_DNA"/>
</dbReference>
<feature type="region of interest" description="Disordered" evidence="1">
    <location>
        <begin position="741"/>
        <end position="771"/>
    </location>
</feature>
<reference evidence="2 3" key="1">
    <citation type="journal article" date="2022" name="Front. Cell. Infect. Microbiol.">
        <title>The Genomes of Two Strains of Taenia crassiceps the Animal Model for the Study of Human Cysticercosis.</title>
        <authorList>
            <person name="Bobes R.J."/>
            <person name="Estrada K."/>
            <person name="Rios-Valencia D.G."/>
            <person name="Calderon-Gallegos A."/>
            <person name="de la Torre P."/>
            <person name="Carrero J.C."/>
            <person name="Sanchez-Flores A."/>
            <person name="Laclette J.P."/>
        </authorList>
    </citation>
    <scope>NUCLEOTIDE SEQUENCE [LARGE SCALE GENOMIC DNA]</scope>
    <source>
        <strain evidence="2">WFUcys</strain>
    </source>
</reference>
<accession>A0ABR4Q2P2</accession>
<feature type="region of interest" description="Disordered" evidence="1">
    <location>
        <begin position="681"/>
        <end position="719"/>
    </location>
</feature>
<organism evidence="2 3">
    <name type="scientific">Taenia crassiceps</name>
    <dbReference type="NCBI Taxonomy" id="6207"/>
    <lineage>
        <taxon>Eukaryota</taxon>
        <taxon>Metazoa</taxon>
        <taxon>Spiralia</taxon>
        <taxon>Lophotrochozoa</taxon>
        <taxon>Platyhelminthes</taxon>
        <taxon>Cestoda</taxon>
        <taxon>Eucestoda</taxon>
        <taxon>Cyclophyllidea</taxon>
        <taxon>Taeniidae</taxon>
        <taxon>Taenia</taxon>
    </lineage>
</organism>
<feature type="compositionally biased region" description="Low complexity" evidence="1">
    <location>
        <begin position="59"/>
        <end position="68"/>
    </location>
</feature>
<feature type="region of interest" description="Disordered" evidence="1">
    <location>
        <begin position="55"/>
        <end position="85"/>
    </location>
</feature>
<feature type="region of interest" description="Disordered" evidence="1">
    <location>
        <begin position="145"/>
        <end position="173"/>
    </location>
</feature>
<evidence type="ECO:0000256" key="1">
    <source>
        <dbReference type="SAM" id="MobiDB-lite"/>
    </source>
</evidence>
<comment type="caution">
    <text evidence="2">The sequence shown here is derived from an EMBL/GenBank/DDBJ whole genome shotgun (WGS) entry which is preliminary data.</text>
</comment>
<evidence type="ECO:0000313" key="3">
    <source>
        <dbReference type="Proteomes" id="UP001651158"/>
    </source>
</evidence>
<feature type="compositionally biased region" description="Pro residues" evidence="1">
    <location>
        <begin position="157"/>
        <end position="169"/>
    </location>
</feature>